<dbReference type="PANTHER" id="PTHR37604:SF1">
    <property type="entry name" value="TRANSCRIPTION INITIATION FACTOR TFIID SUBUNIT"/>
    <property type="match status" value="1"/>
</dbReference>
<dbReference type="InterPro" id="IPR009072">
    <property type="entry name" value="Histone-fold"/>
</dbReference>
<accession>A0ABY9C9S0</accession>
<evidence type="ECO:0008006" key="4">
    <source>
        <dbReference type="Google" id="ProtNLM"/>
    </source>
</evidence>
<reference evidence="2 3" key="1">
    <citation type="journal article" date="2023" name="Hortic Res">
        <title>The complete reference genome for grapevine (Vitis vinifera L.) genetics and breeding.</title>
        <authorList>
            <person name="Shi X."/>
            <person name="Cao S."/>
            <person name="Wang X."/>
            <person name="Huang S."/>
            <person name="Wang Y."/>
            <person name="Liu Z."/>
            <person name="Liu W."/>
            <person name="Leng X."/>
            <person name="Peng Y."/>
            <person name="Wang N."/>
            <person name="Wang Y."/>
            <person name="Ma Z."/>
            <person name="Xu X."/>
            <person name="Zhang F."/>
            <person name="Xue H."/>
            <person name="Zhong H."/>
            <person name="Wang Y."/>
            <person name="Zhang K."/>
            <person name="Velt A."/>
            <person name="Avia K."/>
            <person name="Holtgrawe D."/>
            <person name="Grimplet J."/>
            <person name="Matus J.T."/>
            <person name="Ware D."/>
            <person name="Wu X."/>
            <person name="Wang H."/>
            <person name="Liu C."/>
            <person name="Fang Y."/>
            <person name="Rustenholz C."/>
            <person name="Cheng Z."/>
            <person name="Xiao H."/>
            <person name="Zhou Y."/>
        </authorList>
    </citation>
    <scope>NUCLEOTIDE SEQUENCE [LARGE SCALE GENOMIC DNA]</scope>
    <source>
        <strain evidence="3">cv. Pinot noir / PN40024</strain>
        <tissue evidence="2">Leaf</tissue>
    </source>
</reference>
<dbReference type="Gene3D" id="1.10.20.10">
    <property type="entry name" value="Histone, subunit A"/>
    <property type="match status" value="1"/>
</dbReference>
<dbReference type="EMBL" id="CP126654">
    <property type="protein sequence ID" value="WJZ91716.1"/>
    <property type="molecule type" value="Genomic_DNA"/>
</dbReference>
<organism evidence="2 3">
    <name type="scientific">Vitis vinifera</name>
    <name type="common">Grape</name>
    <dbReference type="NCBI Taxonomy" id="29760"/>
    <lineage>
        <taxon>Eukaryota</taxon>
        <taxon>Viridiplantae</taxon>
        <taxon>Streptophyta</taxon>
        <taxon>Embryophyta</taxon>
        <taxon>Tracheophyta</taxon>
        <taxon>Spermatophyta</taxon>
        <taxon>Magnoliopsida</taxon>
        <taxon>eudicotyledons</taxon>
        <taxon>Gunneridae</taxon>
        <taxon>Pentapetalae</taxon>
        <taxon>rosids</taxon>
        <taxon>Vitales</taxon>
        <taxon>Vitaceae</taxon>
        <taxon>Viteae</taxon>
        <taxon>Vitis</taxon>
    </lineage>
</organism>
<proteinExistence type="predicted"/>
<protein>
    <recommendedName>
        <fullName evidence="4">Bromodomain associated domain-containing protein</fullName>
    </recommendedName>
</protein>
<feature type="compositionally biased region" description="Basic and acidic residues" evidence="1">
    <location>
        <begin position="582"/>
        <end position="591"/>
    </location>
</feature>
<dbReference type="Proteomes" id="UP001227230">
    <property type="component" value="Chromosome 7"/>
</dbReference>
<feature type="region of interest" description="Disordered" evidence="1">
    <location>
        <begin position="578"/>
        <end position="597"/>
    </location>
</feature>
<name>A0ABY9C9S0_VITVI</name>
<evidence type="ECO:0000313" key="3">
    <source>
        <dbReference type="Proteomes" id="UP001227230"/>
    </source>
</evidence>
<dbReference type="PANTHER" id="PTHR37604">
    <property type="entry name" value="TRANSCRIPTION INITIATION FACTOR TFIID SUBUNIT"/>
    <property type="match status" value="1"/>
</dbReference>
<evidence type="ECO:0000313" key="2">
    <source>
        <dbReference type="EMBL" id="WJZ91716.1"/>
    </source>
</evidence>
<sequence>MALLGDDGRGFELARKLESCGVWRSWLGDALYSNFVQYLSSPNTWESFMRSDDSKSRAQIQLQLRARALLFDKASVSLFLRSPSTPTSSLPVSKLNPSYLQLHGDDVYFTLEQDVVQQREGVVASNTAPSKIQPKAAFSVGARYAESEIDNISQRFRHEEFPETWYNLFIEKYKASRPYKLSFGERESDKRTPRDMSVYIKLLEKHKKRRVAFKEDQHMGFGNPIVENKSSMYPSSVLDGKNSVDDDTYFFPETMFTLNCVPDSALLPINRVEDNQKVEFYGVLDTLPQVMTRSPIMIERLGIRPEYHSMEQGGSQYRNKNGTEGNRKLLGQEQALQMSQKVIARMLTKMGFEVATEVPMEVLSQLLSCHICKLGRILKVLSDNYRKQCSATELLKMFLQTTGYSNFVALVEHVKDGTSNFVQQTQQVQGIQPQLQPQHQSLLRQAQHMPRQMHPQMQQMVHSQNLAFQQQQQWDRMRRRQPATPRPGMDMDKDKPLVQVKLENPSELPLDSNAYNNINTRQIQFRQQQIAAMSNLHAQPGNQFRQLASLQIPQIQTQNMSMVRAPPVKVEGFQELMGGDATMKHDSEENKLTSPSK</sequence>
<evidence type="ECO:0000256" key="1">
    <source>
        <dbReference type="SAM" id="MobiDB-lite"/>
    </source>
</evidence>
<keyword evidence="3" id="KW-1185">Reference proteome</keyword>
<gene>
    <name evidence="2" type="ORF">VitviT2T_010763</name>
</gene>